<keyword evidence="2" id="KW-1185">Reference proteome</keyword>
<accession>A0ABM6RQM5</accession>
<gene>
    <name evidence="1" type="ORF">BXT84_06755</name>
</gene>
<organism evidence="1 2">
    <name type="scientific">Sulfobacillus thermotolerans</name>
    <dbReference type="NCBI Taxonomy" id="338644"/>
    <lineage>
        <taxon>Bacteria</taxon>
        <taxon>Bacillati</taxon>
        <taxon>Bacillota</taxon>
        <taxon>Clostridia</taxon>
        <taxon>Eubacteriales</taxon>
        <taxon>Clostridiales Family XVII. Incertae Sedis</taxon>
        <taxon>Sulfobacillus</taxon>
    </lineage>
</organism>
<evidence type="ECO:0008006" key="3">
    <source>
        <dbReference type="Google" id="ProtNLM"/>
    </source>
</evidence>
<reference evidence="1 2" key="1">
    <citation type="journal article" date="2019" name="Sci. Rep.">
        <title>Sulfobacillus thermotolerans: new insights into resistance and metabolic capacities of acidophilic chemolithotrophs.</title>
        <authorList>
            <person name="Panyushkina A.E."/>
            <person name="Babenko V.V."/>
            <person name="Nikitina A.S."/>
            <person name="Selezneva O.V."/>
            <person name="Tsaplina I.A."/>
            <person name="Letarova M.A."/>
            <person name="Kostryukova E.S."/>
            <person name="Letarov A.V."/>
        </authorList>
    </citation>
    <scope>NUCLEOTIDE SEQUENCE [LARGE SCALE GENOMIC DNA]</scope>
    <source>
        <strain evidence="1 2">Kr1</strain>
    </source>
</reference>
<evidence type="ECO:0000313" key="2">
    <source>
        <dbReference type="Proteomes" id="UP000325292"/>
    </source>
</evidence>
<evidence type="ECO:0000313" key="1">
    <source>
        <dbReference type="EMBL" id="AUW93675.1"/>
    </source>
</evidence>
<proteinExistence type="predicted"/>
<name>A0ABM6RQM5_9FIRM</name>
<dbReference type="Proteomes" id="UP000325292">
    <property type="component" value="Chromosome"/>
</dbReference>
<sequence>MIVTPCGAPRTWWHIEVAADLSLRVFQEKLGGLWPSVAHGVFVLDSTEHLDSQSVANVFIPGLIVRYDSPTGCLMVQVISWYDGQSAPDQTMAIMATSLRQAETE</sequence>
<protein>
    <recommendedName>
        <fullName evidence="3">Glyceraldehyde 3-phosphate dehydrogenase catalytic domain-containing protein</fullName>
    </recommendedName>
</protein>
<dbReference type="EMBL" id="CP019454">
    <property type="protein sequence ID" value="AUW93675.1"/>
    <property type="molecule type" value="Genomic_DNA"/>
</dbReference>